<sequence length="142" mass="15759">MPMKILDLGGEIEDITSVKVRSLLKLAMLLMLALAVIASSFNWRRVVGAFLSLMILSRGAGSFGLIDLLLLRKLLKNGLQGHGRLQLVLANTNHEKSCLRSPHERQRSECTDEESELSTMTMPSLLRALKPGKGEFEIVNRC</sequence>
<accession>A0ABC8REF8</accession>
<protein>
    <submittedName>
        <fullName evidence="2">Uncharacterized protein</fullName>
    </submittedName>
</protein>
<feature type="transmembrane region" description="Helical" evidence="1">
    <location>
        <begin position="49"/>
        <end position="71"/>
    </location>
</feature>
<evidence type="ECO:0000256" key="1">
    <source>
        <dbReference type="SAM" id="Phobius"/>
    </source>
</evidence>
<feature type="transmembrane region" description="Helical" evidence="1">
    <location>
        <begin position="23"/>
        <end position="43"/>
    </location>
</feature>
<dbReference type="EMBL" id="CAUOFW020001292">
    <property type="protein sequence ID" value="CAK9143361.1"/>
    <property type="molecule type" value="Genomic_DNA"/>
</dbReference>
<keyword evidence="1" id="KW-0472">Membrane</keyword>
<dbReference type="Proteomes" id="UP001642360">
    <property type="component" value="Unassembled WGS sequence"/>
</dbReference>
<gene>
    <name evidence="2" type="ORF">ILEXP_LOCUS11068</name>
</gene>
<proteinExistence type="predicted"/>
<name>A0ABC8REF8_9AQUA</name>
<keyword evidence="1" id="KW-0812">Transmembrane</keyword>
<evidence type="ECO:0000313" key="3">
    <source>
        <dbReference type="Proteomes" id="UP001642360"/>
    </source>
</evidence>
<keyword evidence="3" id="KW-1185">Reference proteome</keyword>
<organism evidence="2 3">
    <name type="scientific">Ilex paraguariensis</name>
    <name type="common">yerba mate</name>
    <dbReference type="NCBI Taxonomy" id="185542"/>
    <lineage>
        <taxon>Eukaryota</taxon>
        <taxon>Viridiplantae</taxon>
        <taxon>Streptophyta</taxon>
        <taxon>Embryophyta</taxon>
        <taxon>Tracheophyta</taxon>
        <taxon>Spermatophyta</taxon>
        <taxon>Magnoliopsida</taxon>
        <taxon>eudicotyledons</taxon>
        <taxon>Gunneridae</taxon>
        <taxon>Pentapetalae</taxon>
        <taxon>asterids</taxon>
        <taxon>campanulids</taxon>
        <taxon>Aquifoliales</taxon>
        <taxon>Aquifoliaceae</taxon>
        <taxon>Ilex</taxon>
    </lineage>
</organism>
<dbReference type="AlphaFoldDB" id="A0ABC8REF8"/>
<comment type="caution">
    <text evidence="2">The sequence shown here is derived from an EMBL/GenBank/DDBJ whole genome shotgun (WGS) entry which is preliminary data.</text>
</comment>
<reference evidence="2 3" key="1">
    <citation type="submission" date="2024-02" db="EMBL/GenBank/DDBJ databases">
        <authorList>
            <person name="Vignale AGUSTIN F."/>
            <person name="Sosa J E."/>
            <person name="Modenutti C."/>
        </authorList>
    </citation>
    <scope>NUCLEOTIDE SEQUENCE [LARGE SCALE GENOMIC DNA]</scope>
</reference>
<keyword evidence="1" id="KW-1133">Transmembrane helix</keyword>
<evidence type="ECO:0000313" key="2">
    <source>
        <dbReference type="EMBL" id="CAK9143361.1"/>
    </source>
</evidence>